<dbReference type="Pfam" id="PF00665">
    <property type="entry name" value="rve"/>
    <property type="match status" value="1"/>
</dbReference>
<dbReference type="PANTHER" id="PTHR37984">
    <property type="entry name" value="PROTEIN CBG26694"/>
    <property type="match status" value="1"/>
</dbReference>
<protein>
    <recommendedName>
        <fullName evidence="1">RNA-directed DNA polymerase</fullName>
        <ecNumber evidence="1">2.7.7.49</ecNumber>
    </recommendedName>
</protein>
<dbReference type="InterPro" id="IPR043502">
    <property type="entry name" value="DNA/RNA_pol_sf"/>
</dbReference>
<comment type="caution">
    <text evidence="11">The sequence shown here is derived from an EMBL/GenBank/DDBJ whole genome shotgun (WGS) entry which is preliminary data.</text>
</comment>
<dbReference type="InterPro" id="IPR000477">
    <property type="entry name" value="RT_dom"/>
</dbReference>
<accession>A0ABQ8JSL4</accession>
<feature type="coiled-coil region" evidence="8">
    <location>
        <begin position="152"/>
        <end position="218"/>
    </location>
</feature>
<evidence type="ECO:0000259" key="10">
    <source>
        <dbReference type="PROSITE" id="PS50994"/>
    </source>
</evidence>
<dbReference type="EMBL" id="NJHN03000017">
    <property type="protein sequence ID" value="KAH9425604.1"/>
    <property type="molecule type" value="Genomic_DNA"/>
</dbReference>
<dbReference type="EC" id="2.7.7.49" evidence="1"/>
<dbReference type="Gene3D" id="3.30.70.270">
    <property type="match status" value="2"/>
</dbReference>
<dbReference type="Pfam" id="PF17921">
    <property type="entry name" value="Integrase_H2C2"/>
    <property type="match status" value="1"/>
</dbReference>
<dbReference type="PANTHER" id="PTHR37984:SF5">
    <property type="entry name" value="PROTEIN NYNRIN-LIKE"/>
    <property type="match status" value="1"/>
</dbReference>
<dbReference type="CDD" id="cd01647">
    <property type="entry name" value="RT_LTR"/>
    <property type="match status" value="1"/>
</dbReference>
<keyword evidence="2" id="KW-0808">Transferase</keyword>
<keyword evidence="8" id="KW-0175">Coiled coil</keyword>
<evidence type="ECO:0000256" key="5">
    <source>
        <dbReference type="ARBA" id="ARBA00022759"/>
    </source>
</evidence>
<dbReference type="Pfam" id="PF00078">
    <property type="entry name" value="RVT_1"/>
    <property type="match status" value="1"/>
</dbReference>
<dbReference type="Pfam" id="PF03564">
    <property type="entry name" value="DUF1759"/>
    <property type="match status" value="1"/>
</dbReference>
<dbReference type="Pfam" id="PF17917">
    <property type="entry name" value="RT_RNaseH"/>
    <property type="match status" value="1"/>
</dbReference>
<dbReference type="InterPro" id="IPR001584">
    <property type="entry name" value="Integrase_cat-core"/>
</dbReference>
<dbReference type="InterPro" id="IPR021109">
    <property type="entry name" value="Peptidase_aspartic_dom_sf"/>
</dbReference>
<dbReference type="InterPro" id="IPR050951">
    <property type="entry name" value="Retrovirus_Pol_polyprotein"/>
</dbReference>
<feature type="domain" description="Integrase catalytic" evidence="10">
    <location>
        <begin position="1067"/>
        <end position="1227"/>
    </location>
</feature>
<evidence type="ECO:0000259" key="9">
    <source>
        <dbReference type="PROSITE" id="PS50878"/>
    </source>
</evidence>
<feature type="domain" description="Reverse transcriptase" evidence="9">
    <location>
        <begin position="557"/>
        <end position="737"/>
    </location>
</feature>
<dbReference type="Gene3D" id="2.40.70.10">
    <property type="entry name" value="Acid Proteases"/>
    <property type="match status" value="1"/>
</dbReference>
<dbReference type="SUPFAM" id="SSF56672">
    <property type="entry name" value="DNA/RNA polymerases"/>
    <property type="match status" value="1"/>
</dbReference>
<dbReference type="CDD" id="cd09274">
    <property type="entry name" value="RNase_HI_RT_Ty3"/>
    <property type="match status" value="1"/>
</dbReference>
<organism evidence="11 12">
    <name type="scientific">Dermatophagoides pteronyssinus</name>
    <name type="common">European house dust mite</name>
    <dbReference type="NCBI Taxonomy" id="6956"/>
    <lineage>
        <taxon>Eukaryota</taxon>
        <taxon>Metazoa</taxon>
        <taxon>Ecdysozoa</taxon>
        <taxon>Arthropoda</taxon>
        <taxon>Chelicerata</taxon>
        <taxon>Arachnida</taxon>
        <taxon>Acari</taxon>
        <taxon>Acariformes</taxon>
        <taxon>Sarcoptiformes</taxon>
        <taxon>Astigmata</taxon>
        <taxon>Psoroptidia</taxon>
        <taxon>Analgoidea</taxon>
        <taxon>Pyroglyphidae</taxon>
        <taxon>Dermatophagoidinae</taxon>
        <taxon>Dermatophagoides</taxon>
    </lineage>
</organism>
<dbReference type="SUPFAM" id="SSF53098">
    <property type="entry name" value="Ribonuclease H-like"/>
    <property type="match status" value="1"/>
</dbReference>
<dbReference type="Pfam" id="PF13975">
    <property type="entry name" value="gag-asp_proteas"/>
    <property type="match status" value="1"/>
</dbReference>
<dbReference type="InterPro" id="IPR043128">
    <property type="entry name" value="Rev_trsase/Diguanyl_cyclase"/>
</dbReference>
<keyword evidence="12" id="KW-1185">Reference proteome</keyword>
<keyword evidence="4" id="KW-0540">Nuclease</keyword>
<keyword evidence="6" id="KW-0378">Hydrolase</keyword>
<evidence type="ECO:0000256" key="3">
    <source>
        <dbReference type="ARBA" id="ARBA00022695"/>
    </source>
</evidence>
<dbReference type="InterPro" id="IPR012337">
    <property type="entry name" value="RNaseH-like_sf"/>
</dbReference>
<name>A0ABQ8JSL4_DERPT</name>
<gene>
    <name evidence="11" type="ORF">DERP_004818</name>
</gene>
<dbReference type="Proteomes" id="UP000887458">
    <property type="component" value="Unassembled WGS sequence"/>
</dbReference>
<evidence type="ECO:0000256" key="1">
    <source>
        <dbReference type="ARBA" id="ARBA00012493"/>
    </source>
</evidence>
<keyword evidence="5" id="KW-0255">Endonuclease</keyword>
<evidence type="ECO:0000256" key="7">
    <source>
        <dbReference type="ARBA" id="ARBA00022918"/>
    </source>
</evidence>
<reference evidence="11 12" key="1">
    <citation type="journal article" date="2018" name="J. Allergy Clin. Immunol.">
        <title>High-quality assembly of Dermatophagoides pteronyssinus genome and transcriptome reveals a wide range of novel allergens.</title>
        <authorList>
            <person name="Liu X.Y."/>
            <person name="Yang K.Y."/>
            <person name="Wang M.Q."/>
            <person name="Kwok J.S."/>
            <person name="Zeng X."/>
            <person name="Yang Z."/>
            <person name="Xiao X.J."/>
            <person name="Lau C.P."/>
            <person name="Li Y."/>
            <person name="Huang Z.M."/>
            <person name="Ba J.G."/>
            <person name="Yim A.K."/>
            <person name="Ouyang C.Y."/>
            <person name="Ngai S.M."/>
            <person name="Chan T.F."/>
            <person name="Leung E.L."/>
            <person name="Liu L."/>
            <person name="Liu Z.G."/>
            <person name="Tsui S.K."/>
        </authorList>
    </citation>
    <scope>NUCLEOTIDE SEQUENCE [LARGE SCALE GENOMIC DNA]</scope>
    <source>
        <strain evidence="11">Derp</strain>
    </source>
</reference>
<reference evidence="11 12" key="2">
    <citation type="journal article" date="2022" name="Mol. Biol. Evol.">
        <title>Comparative Genomics Reveals Insights into the Divergent Evolution of Astigmatic Mites and Household Pest Adaptations.</title>
        <authorList>
            <person name="Xiong Q."/>
            <person name="Wan A.T."/>
            <person name="Liu X."/>
            <person name="Fung C.S."/>
            <person name="Xiao X."/>
            <person name="Malainual N."/>
            <person name="Hou J."/>
            <person name="Wang L."/>
            <person name="Wang M."/>
            <person name="Yang K.Y."/>
            <person name="Cui Y."/>
            <person name="Leung E.L."/>
            <person name="Nong W."/>
            <person name="Shin S.K."/>
            <person name="Au S.W."/>
            <person name="Jeong K.Y."/>
            <person name="Chew F.T."/>
            <person name="Hui J.H."/>
            <person name="Leung T.F."/>
            <person name="Tungtrongchitr A."/>
            <person name="Zhong N."/>
            <person name="Liu Z."/>
            <person name="Tsui S.K."/>
        </authorList>
    </citation>
    <scope>NUCLEOTIDE SEQUENCE [LARGE SCALE GENOMIC DNA]</scope>
    <source>
        <strain evidence="11">Derp</strain>
    </source>
</reference>
<keyword evidence="3" id="KW-0548">Nucleotidyltransferase</keyword>
<dbReference type="Gene3D" id="3.10.10.10">
    <property type="entry name" value="HIV Type 1 Reverse Transcriptase, subunit A, domain 1"/>
    <property type="match status" value="1"/>
</dbReference>
<evidence type="ECO:0000313" key="12">
    <source>
        <dbReference type="Proteomes" id="UP000887458"/>
    </source>
</evidence>
<dbReference type="Gene3D" id="1.10.340.70">
    <property type="match status" value="1"/>
</dbReference>
<dbReference type="InterPro" id="IPR036397">
    <property type="entry name" value="RNaseH_sf"/>
</dbReference>
<sequence length="1370" mass="159019">MEDTEQLKARRKVLRAKVTLKFGDVDLGTLGTDEATKNEIMTLIRDWKNSEHDLLELDFDEEKFESYTQKCKVLMNYFVPAPSTTTTTVTTGHSNTIKYQKRSLPVFEGDMLRFNLFFREFERMIDNDETLSLDEKFFALKSMLKGEPLRLVANLVENAVNYQRAKEILKEKYQDEKRIAILLVEKVKSLPVINENDINELEKTVDEIKCLYREAVDHKLDSYIMENIIRPAFLSKWYSQLAAQSGTTCEKLVEFFSQAAKECIRNREILEVNRVNVSTYNNCAFCGQNHKSISCNANMTNIDRKDIVFKKKLCFVCLQGNHRAGQCKSKYVCKKCGKRHSFLICTENIVATGSITAPGNVAVQTAFLDTGAQITCISKSLFDQLKIQIINNSIINIRQLDNLTTSLGRVRIMLQIGKIVRCVEAHVIRNLTTNLLLGLDNSQFFNLSLDLNNNCLRQDGQIMNGQCYSKNQYFCGVNSNQSEYHINENLDEHQRNRLLKMINEYNDVFAQSKSDVGRIDHHHHKIELINEMPIYLKPYRTSPREQKIIDETIDNLLRQKLVRPSTSPYSFPVTLAEKKGEGKTRMCIDYRKLNDVTVTDKQPIPMIDDIIDRLHGKRFFTKLDVANGYWHIPMSSEDIAKTAFSTHNQHLEWVVMPFGLKNAPATFQRAIRKVIMNHELKNVDNYFDDLIIFSSNFDQHLKDVENVLRACREEKIKLKSQKCHFSEEKIEYLGHCISYNSVEPSRGNIDAIEKFPQPTNIKDLQRFLGMENVYQKYIPNHALIRKPLTDLLVKDKPWYWSTECEEAFQKIKHCLINYPILNIFNPKLSSVVYCDASQIGIGAVIKQKHPNGEELPIAYYSRKLLKHEVNYTITELECLSIVEALKKWHCYIDGNPTTIVTDHAALQWLKTCKRLTGRLFRWSLRISMYDLNIKYKKGSANYEADALSRAPVNCIKVNLISKEEIEREQRNMLDADKFEIVDGLRIRRRQGLEKVVVPLILREKVLDEAHNRFGHVGTKKMIALISPTYYWPNLIKDISSYVKHCETCQKNKKFKDKKFSVLGTLPSADQPFDLISIDTILGLGKYGSRKNLVHLVMDHCTRYAWVFPHTSTSMETYIEVVKQMLKVGPIKQILSDRAAAFLSKKYQKFLESHNIKRLMTSTQNPQCNGLNERTNQEIMKRLRCKINDPNVRCKNWTTLMEQVVKEYNNSPHEVTGFSPAFLLYGTLPYEQFQLKNHISIEEARDIANQRSHDHHRKNEETYNRHFRRPQFKVGDDVLVEVAWHPNNGKLTPVMEGPYKILRVMSETNVEIDRPNQPAGRRTEFININKLRIFHPRDKFELDEGRCHVGYERVFILNLVPDDNMNSKLLN</sequence>
<evidence type="ECO:0000313" key="11">
    <source>
        <dbReference type="EMBL" id="KAH9425604.1"/>
    </source>
</evidence>
<evidence type="ECO:0000256" key="2">
    <source>
        <dbReference type="ARBA" id="ARBA00022679"/>
    </source>
</evidence>
<dbReference type="InterPro" id="IPR041588">
    <property type="entry name" value="Integrase_H2C2"/>
</dbReference>
<dbReference type="PROSITE" id="PS50994">
    <property type="entry name" value="INTEGRASE"/>
    <property type="match status" value="1"/>
</dbReference>
<dbReference type="SUPFAM" id="SSF50630">
    <property type="entry name" value="Acid proteases"/>
    <property type="match status" value="1"/>
</dbReference>
<evidence type="ECO:0000256" key="6">
    <source>
        <dbReference type="ARBA" id="ARBA00022801"/>
    </source>
</evidence>
<dbReference type="InterPro" id="IPR041373">
    <property type="entry name" value="RT_RNaseH"/>
</dbReference>
<keyword evidence="7" id="KW-0695">RNA-directed DNA polymerase</keyword>
<evidence type="ECO:0000256" key="8">
    <source>
        <dbReference type="SAM" id="Coils"/>
    </source>
</evidence>
<dbReference type="InterPro" id="IPR005312">
    <property type="entry name" value="DUF1759"/>
</dbReference>
<proteinExistence type="predicted"/>
<dbReference type="Gene3D" id="3.30.420.10">
    <property type="entry name" value="Ribonuclease H-like superfamily/Ribonuclease H"/>
    <property type="match status" value="1"/>
</dbReference>
<dbReference type="PROSITE" id="PS50878">
    <property type="entry name" value="RT_POL"/>
    <property type="match status" value="1"/>
</dbReference>
<evidence type="ECO:0000256" key="4">
    <source>
        <dbReference type="ARBA" id="ARBA00022722"/>
    </source>
</evidence>